<evidence type="ECO:0000313" key="2">
    <source>
        <dbReference type="Proteomes" id="UP000673975"/>
    </source>
</evidence>
<reference evidence="1" key="1">
    <citation type="submission" date="2021-02" db="EMBL/GenBank/DDBJ databases">
        <title>Natronogracilivirga saccharolytica gen. nov. sp. nov. a new anaerobic, haloalkiliphilic carbohydrate-fermenting bacterium from soda lake and proposing of Cyclonatronumiaceae fam. nov. in the phylum Balneolaeota.</title>
        <authorList>
            <person name="Zhilina T.N."/>
            <person name="Sorokin D.Y."/>
            <person name="Zavarzina D.G."/>
            <person name="Toshchakov S.V."/>
            <person name="Kublanov I.V."/>
        </authorList>
    </citation>
    <scope>NUCLEOTIDE SEQUENCE</scope>
    <source>
        <strain evidence="1">Z-1702</strain>
    </source>
</reference>
<protein>
    <submittedName>
        <fullName evidence="1">Uncharacterized protein</fullName>
    </submittedName>
</protein>
<accession>A0A8J7UWB9</accession>
<dbReference type="AlphaFoldDB" id="A0A8J7UWB9"/>
<keyword evidence="2" id="KW-1185">Reference proteome</keyword>
<name>A0A8J7UWB9_9BACT</name>
<dbReference type="EMBL" id="JAFIDN010000011">
    <property type="protein sequence ID" value="MBP3193501.1"/>
    <property type="molecule type" value="Genomic_DNA"/>
</dbReference>
<organism evidence="1 2">
    <name type="scientific">Natronogracilivirga saccharolytica</name>
    <dbReference type="NCBI Taxonomy" id="2812953"/>
    <lineage>
        <taxon>Bacteria</taxon>
        <taxon>Pseudomonadati</taxon>
        <taxon>Balneolota</taxon>
        <taxon>Balneolia</taxon>
        <taxon>Balneolales</taxon>
        <taxon>Cyclonatronaceae</taxon>
        <taxon>Natronogracilivirga</taxon>
    </lineage>
</organism>
<comment type="caution">
    <text evidence="1">The sequence shown here is derived from an EMBL/GenBank/DDBJ whole genome shotgun (WGS) entry which is preliminary data.</text>
</comment>
<dbReference type="RefSeq" id="WP_210512958.1">
    <property type="nucleotide sequence ID" value="NZ_JAFIDN010000011.1"/>
</dbReference>
<proteinExistence type="predicted"/>
<evidence type="ECO:0000313" key="1">
    <source>
        <dbReference type="EMBL" id="MBP3193501.1"/>
    </source>
</evidence>
<gene>
    <name evidence="1" type="ORF">NATSA_12570</name>
</gene>
<sequence length="306" mass="35958">MENDLQQFARQYMDRQNNRPIPEFEGYSPNEMQHMLHDPFGPDSPLQINVLREDDYRSIPLLNQIRYLGDQLKKSGELKLTAKGFLPVKVVADMYGQGFYKEETIESGIVKLYKQTDSHTIDLSAKLCEMSGITKKRKNKLSLTKKGEKLLENNDKLLRHILLTFGLKFNWAYYDGYESEQAGQLGFAFSLILLKRYGGKRRRDIFYAQKYYRAFPDLYQGEDAYKELQENPWNSALRCYYIRTFERFMDLFGLVEIEKEKITGMDMWPHEIHYITQTDLFNRLISCAPHREFPAGHTPPGVPKFD</sequence>
<dbReference type="Proteomes" id="UP000673975">
    <property type="component" value="Unassembled WGS sequence"/>
</dbReference>